<gene>
    <name evidence="4" type="primary">LOC106751290</name>
</gene>
<feature type="chain" id="PRO_5027955009" evidence="2">
    <location>
        <begin position="25"/>
        <end position="1133"/>
    </location>
</feature>
<accession>A0A6P3YCM3</accession>
<dbReference type="AlphaFoldDB" id="A0A6P3YCM3"/>
<sequence length="1133" mass="125469">MLVRAPCILPFVFTVCCWLRDNAAIPLASDLSVANQMRNVFEEEKIDSQDNWRNAASRTKRSVKSQSSSPEDSLNDKVSISPEDNGSPKGKVKINNQNVNVNTNILRQQRGRTKPVITATTHNPKLLSPKLVELPEDRSCVSVRKKNQRYSSSFIGNTTSKGGLVVDKEFDDVIGNNSKAKTTSSVHVGEDITLCWIETTTIKEDKNVRPPKRLVIREYTISFENSATIPDRYLECERLEGELAANDPEVGKTALFEVIDENTKASRIVNFTTVSNVGDVLIWQHKKVKCGVGPVVNKNIIEWHDGSKNPKKRVEIKVSPEIHQLAEKKSEEEPCTEEIDESSEKYNRTSESTESCENTAESGACKVTTHDEISSTSTSSSESNSKSSIERGSDETLILPIEHKVPTMSYKVTVPRPTSTTKAPVFEKSGESVPTDEDCDEESSDPKCATPISDVFSSEESTVESSTVEDKSSERSSIESSSGSSESSVASTIPYSSTEQTTTIAKTTKKNVPIESEDVSNSTDVSRSFDQTKESSVSTPAETTESSSYEDVDKGSSMSSMELNISTVTSDEAGLEKIVTSTLPTLGLTNIMKVLKHGVPDEWSESSELSETSEPSDSSKLPESSESSLTSESSSMSEEEEESSEEFEDTVTIKTIDRETTVEPEIIKKPDQFIPTVLTTSSSRPPIVLPPASSSEADYTCENSEDCARPTSTSACDETGDCHTTSSRSCESGDCLDEEIDYSDYETISLENATEAVSTTMVALTSEKIENDSTEISSIPTTVETRRSTLSSITVTKPRHKFTLKVKILLEHVNEKKEKENLVEVEKRMLLNENPDRHRQMTELLEQLKSLNDSVNVETMNALLNCTSLSRLTKNANLIKVEPNDVDDESLEGRSEDLRELSSEHANANEDSQYPETDEKFEAVTRRRRRRSLDANLMMADSNNMLAEASGLHIAEKSRLDLNDLSTSDLNNFSALRYKQQYDSLPTEENQLFTTTRPEVGTIDVAHVGDERNTTRGKNESEVITEIKNVINVTKMEVIWKTLPGIKKDVSTGLKHMMSGLMRGNLMEGGKKLAVSSLMGILANPKDNRIHSRRRREAMEEVGRWSNERIRKAPILGGNLRSFTEFTLYKVSS</sequence>
<dbReference type="GeneID" id="106751290"/>
<keyword evidence="3" id="KW-1185">Reference proteome</keyword>
<evidence type="ECO:0000313" key="4">
    <source>
        <dbReference type="RefSeq" id="XP_014487637.1"/>
    </source>
</evidence>
<feature type="compositionally biased region" description="Basic and acidic residues" evidence="1">
    <location>
        <begin position="468"/>
        <end position="477"/>
    </location>
</feature>
<feature type="compositionally biased region" description="Polar residues" evidence="1">
    <location>
        <begin position="710"/>
        <end position="729"/>
    </location>
</feature>
<name>A0A6P3YCM3_DINQU</name>
<organism evidence="3 4">
    <name type="scientific">Dinoponera quadriceps</name>
    <name type="common">South American ant</name>
    <dbReference type="NCBI Taxonomy" id="609295"/>
    <lineage>
        <taxon>Eukaryota</taxon>
        <taxon>Metazoa</taxon>
        <taxon>Ecdysozoa</taxon>
        <taxon>Arthropoda</taxon>
        <taxon>Hexapoda</taxon>
        <taxon>Insecta</taxon>
        <taxon>Pterygota</taxon>
        <taxon>Neoptera</taxon>
        <taxon>Endopterygota</taxon>
        <taxon>Hymenoptera</taxon>
        <taxon>Apocrita</taxon>
        <taxon>Aculeata</taxon>
        <taxon>Formicoidea</taxon>
        <taxon>Formicidae</taxon>
        <taxon>Ponerinae</taxon>
        <taxon>Ponerini</taxon>
        <taxon>Dinoponera</taxon>
    </lineage>
</organism>
<feature type="compositionally biased region" description="Polar residues" evidence="1">
    <location>
        <begin position="904"/>
        <end position="915"/>
    </location>
</feature>
<feature type="compositionally biased region" description="Low complexity" evidence="1">
    <location>
        <begin position="606"/>
        <end position="636"/>
    </location>
</feature>
<feature type="compositionally biased region" description="Polar residues" evidence="1">
    <location>
        <begin position="556"/>
        <end position="570"/>
    </location>
</feature>
<dbReference type="Proteomes" id="UP000515204">
    <property type="component" value="Unplaced"/>
</dbReference>
<keyword evidence="2" id="KW-0732">Signal</keyword>
<feature type="region of interest" description="Disordered" evidence="1">
    <location>
        <begin position="324"/>
        <end position="575"/>
    </location>
</feature>
<feature type="signal peptide" evidence="2">
    <location>
        <begin position="1"/>
        <end position="24"/>
    </location>
</feature>
<dbReference type="OrthoDB" id="6784646at2759"/>
<proteinExistence type="predicted"/>
<feature type="compositionally biased region" description="Polar residues" evidence="1">
    <location>
        <begin position="519"/>
        <end position="549"/>
    </location>
</feature>
<feature type="compositionally biased region" description="Acidic residues" evidence="1">
    <location>
        <begin position="434"/>
        <end position="443"/>
    </location>
</feature>
<feature type="region of interest" description="Disordered" evidence="1">
    <location>
        <begin position="708"/>
        <end position="729"/>
    </location>
</feature>
<evidence type="ECO:0000256" key="1">
    <source>
        <dbReference type="SAM" id="MobiDB-lite"/>
    </source>
</evidence>
<feature type="compositionally biased region" description="Acidic residues" evidence="1">
    <location>
        <begin position="637"/>
        <end position="649"/>
    </location>
</feature>
<feature type="region of interest" description="Disordered" evidence="1">
    <location>
        <begin position="601"/>
        <end position="658"/>
    </location>
</feature>
<dbReference type="RefSeq" id="XP_014487637.1">
    <property type="nucleotide sequence ID" value="XM_014632151.1"/>
</dbReference>
<protein>
    <submittedName>
        <fullName evidence="4">Uncharacterized protein LOC106751290</fullName>
    </submittedName>
</protein>
<dbReference type="KEGG" id="dqu:106751290"/>
<feature type="compositionally biased region" description="Polar residues" evidence="1">
    <location>
        <begin position="349"/>
        <end position="361"/>
    </location>
</feature>
<feature type="compositionally biased region" description="Basic and acidic residues" evidence="1">
    <location>
        <begin position="891"/>
        <end position="903"/>
    </location>
</feature>
<reference evidence="4" key="1">
    <citation type="submission" date="2025-08" db="UniProtKB">
        <authorList>
            <consortium name="RefSeq"/>
        </authorList>
    </citation>
    <scope>IDENTIFICATION</scope>
</reference>
<feature type="compositionally biased region" description="Low complexity" evidence="1">
    <location>
        <begin position="374"/>
        <end position="387"/>
    </location>
</feature>
<evidence type="ECO:0000313" key="3">
    <source>
        <dbReference type="Proteomes" id="UP000515204"/>
    </source>
</evidence>
<feature type="compositionally biased region" description="Low complexity" evidence="1">
    <location>
        <begin position="453"/>
        <end position="466"/>
    </location>
</feature>
<feature type="compositionally biased region" description="Low complexity" evidence="1">
    <location>
        <begin position="478"/>
        <end position="491"/>
    </location>
</feature>
<feature type="region of interest" description="Disordered" evidence="1">
    <location>
        <begin position="886"/>
        <end position="921"/>
    </location>
</feature>
<evidence type="ECO:0000256" key="2">
    <source>
        <dbReference type="SAM" id="SignalP"/>
    </source>
</evidence>
<feature type="compositionally biased region" description="Polar residues" evidence="1">
    <location>
        <begin position="64"/>
        <end position="84"/>
    </location>
</feature>
<feature type="region of interest" description="Disordered" evidence="1">
    <location>
        <begin position="47"/>
        <end position="94"/>
    </location>
</feature>